<dbReference type="InterPro" id="IPR000210">
    <property type="entry name" value="BTB/POZ_dom"/>
</dbReference>
<name>A0A8B8EQY7_CRAVI</name>
<reference evidence="3" key="1">
    <citation type="submission" date="2025-08" db="UniProtKB">
        <authorList>
            <consortium name="RefSeq"/>
        </authorList>
    </citation>
    <scope>IDENTIFICATION</scope>
    <source>
        <tissue evidence="3">Whole sample</tissue>
    </source>
</reference>
<evidence type="ECO:0000313" key="2">
    <source>
        <dbReference type="Proteomes" id="UP000694844"/>
    </source>
</evidence>
<dbReference type="PANTHER" id="PTHR14499:SF145">
    <property type="entry name" value="POTASSIUM CHANNEL REGULATORY PROTEIN-LIKE"/>
    <property type="match status" value="1"/>
</dbReference>
<dbReference type="Gene3D" id="3.30.710.10">
    <property type="entry name" value="Potassium Channel Kv1.1, Chain A"/>
    <property type="match status" value="1"/>
</dbReference>
<proteinExistence type="predicted"/>
<dbReference type="Pfam" id="PF02214">
    <property type="entry name" value="BTB_2"/>
    <property type="match status" value="1"/>
</dbReference>
<dbReference type="InterPro" id="IPR003131">
    <property type="entry name" value="T1-type_BTB"/>
</dbReference>
<evidence type="ECO:0000313" key="3">
    <source>
        <dbReference type="RefSeq" id="XP_022342361.1"/>
    </source>
</evidence>
<dbReference type="Proteomes" id="UP000694844">
    <property type="component" value="Chromosome 5"/>
</dbReference>
<dbReference type="SMART" id="SM00225">
    <property type="entry name" value="BTB"/>
    <property type="match status" value="1"/>
</dbReference>
<dbReference type="FunFam" id="3.30.710.10:FF:000046">
    <property type="entry name" value="BTB/POZ domain-containing protein KCTD7 isoform X1"/>
    <property type="match status" value="1"/>
</dbReference>
<dbReference type="RefSeq" id="XP_022342361.1">
    <property type="nucleotide sequence ID" value="XM_022486653.1"/>
</dbReference>
<dbReference type="OrthoDB" id="2414723at2759"/>
<dbReference type="PANTHER" id="PTHR14499">
    <property type="entry name" value="POTASSIUM CHANNEL TETRAMERIZATION DOMAIN-CONTAINING"/>
    <property type="match status" value="1"/>
</dbReference>
<dbReference type="GeneID" id="111136065"/>
<keyword evidence="2" id="KW-1185">Reference proteome</keyword>
<accession>A0A8B8EQY7</accession>
<gene>
    <name evidence="3" type="primary">LOC111136065</name>
</gene>
<sequence>MDPYRMTDNNNSFPSVINLNVGGKIFATRLSTLLKYPDSVLAVMFSGRHVIDKDSDGNYFIDRDGTHFNHILNFLRNDQDIPPVALAEAVLKEAIFYGITPLIDTLKNSPPLFAEYIVRQNIREKIEDYSAVKEKLIDLAREQVVESGAIISVVRVATTKNQPIPGDLQFSKQVYKQFYRKFRTYKSFESCFGKYHLHIPCENIKGLPNVVMDVLANCLRCDLNKEGYQCTHSAEGIHDEEHKLKTITWSDEEFHVCTSCHVFRFDWLDTSLQF</sequence>
<protein>
    <submittedName>
        <fullName evidence="3">BTB/POZ domain-containing protein KCTD7-like</fullName>
    </submittedName>
</protein>
<dbReference type="GO" id="GO:0051260">
    <property type="term" value="P:protein homooligomerization"/>
    <property type="evidence" value="ECO:0007669"/>
    <property type="project" value="InterPro"/>
</dbReference>
<dbReference type="KEGG" id="cvn:111136065"/>
<evidence type="ECO:0000259" key="1">
    <source>
        <dbReference type="SMART" id="SM00225"/>
    </source>
</evidence>
<feature type="domain" description="BTB" evidence="1">
    <location>
        <begin position="15"/>
        <end position="114"/>
    </location>
</feature>
<dbReference type="InterPro" id="IPR011333">
    <property type="entry name" value="SKP1/BTB/POZ_sf"/>
</dbReference>
<organism evidence="2 3">
    <name type="scientific">Crassostrea virginica</name>
    <name type="common">Eastern oyster</name>
    <dbReference type="NCBI Taxonomy" id="6565"/>
    <lineage>
        <taxon>Eukaryota</taxon>
        <taxon>Metazoa</taxon>
        <taxon>Spiralia</taxon>
        <taxon>Lophotrochozoa</taxon>
        <taxon>Mollusca</taxon>
        <taxon>Bivalvia</taxon>
        <taxon>Autobranchia</taxon>
        <taxon>Pteriomorphia</taxon>
        <taxon>Ostreida</taxon>
        <taxon>Ostreoidea</taxon>
        <taxon>Ostreidae</taxon>
        <taxon>Crassostrea</taxon>
    </lineage>
</organism>
<dbReference type="AlphaFoldDB" id="A0A8B8EQY7"/>
<dbReference type="SUPFAM" id="SSF54695">
    <property type="entry name" value="POZ domain"/>
    <property type="match status" value="1"/>
</dbReference>